<dbReference type="InterPro" id="IPR012939">
    <property type="entry name" value="Glyco_hydro_92"/>
</dbReference>
<dbReference type="PANTHER" id="PTHR12143:SF43">
    <property type="entry name" value="PUTATIVE-RELATED"/>
    <property type="match status" value="1"/>
</dbReference>
<comment type="caution">
    <text evidence="5">The sequence shown here is derived from an EMBL/GenBank/DDBJ whole genome shotgun (WGS) entry which is preliminary data.</text>
</comment>
<dbReference type="InterPro" id="IPR047857">
    <property type="entry name" value="Snurportin1_C"/>
</dbReference>
<reference evidence="5 6" key="1">
    <citation type="submission" date="2020-04" db="EMBL/GenBank/DDBJ databases">
        <title>Perkinsus chesapeaki whole genome sequence.</title>
        <authorList>
            <person name="Bogema D.R."/>
        </authorList>
    </citation>
    <scope>NUCLEOTIDE SEQUENCE [LARGE SCALE GENOMIC DNA]</scope>
    <source>
        <strain evidence="5">ATCC PRA-425</strain>
    </source>
</reference>
<dbReference type="AlphaFoldDB" id="A0A7J6M791"/>
<evidence type="ECO:0000259" key="3">
    <source>
        <dbReference type="Pfam" id="PF17678"/>
    </source>
</evidence>
<feature type="compositionally biased region" description="Low complexity" evidence="1">
    <location>
        <begin position="1"/>
        <end position="21"/>
    </location>
</feature>
<dbReference type="GO" id="GO:0000224">
    <property type="term" value="F:peptide-N4-(N-acetyl-beta-glucosaminyl)asparagine amidase activity"/>
    <property type="evidence" value="ECO:0007669"/>
    <property type="project" value="TreeGrafter"/>
</dbReference>
<dbReference type="GO" id="GO:0006516">
    <property type="term" value="P:glycoprotein catabolic process"/>
    <property type="evidence" value="ECO:0007669"/>
    <property type="project" value="TreeGrafter"/>
</dbReference>
<dbReference type="OrthoDB" id="419909at2759"/>
<proteinExistence type="predicted"/>
<evidence type="ECO:0000259" key="2">
    <source>
        <dbReference type="Pfam" id="PF07971"/>
    </source>
</evidence>
<dbReference type="Proteomes" id="UP000591131">
    <property type="component" value="Unassembled WGS sequence"/>
</dbReference>
<dbReference type="Pfam" id="PF21974">
    <property type="entry name" value="SPN1_m3Gcap_bd"/>
    <property type="match status" value="1"/>
</dbReference>
<dbReference type="InterPro" id="IPR014718">
    <property type="entry name" value="GH-type_carb-bd"/>
</dbReference>
<feature type="domain" description="Glycosyl hydrolase family 92" evidence="2">
    <location>
        <begin position="787"/>
        <end position="1131"/>
    </location>
</feature>
<feature type="compositionally biased region" description="Basic and acidic residues" evidence="1">
    <location>
        <begin position="33"/>
        <end position="48"/>
    </location>
</feature>
<dbReference type="GO" id="GO:0005829">
    <property type="term" value="C:cytosol"/>
    <property type="evidence" value="ECO:0007669"/>
    <property type="project" value="TreeGrafter"/>
</dbReference>
<dbReference type="InterPro" id="IPR008928">
    <property type="entry name" value="6-hairpin_glycosidase_sf"/>
</dbReference>
<organism evidence="5 6">
    <name type="scientific">Perkinsus chesapeaki</name>
    <name type="common">Clam parasite</name>
    <name type="synonym">Perkinsus andrewsi</name>
    <dbReference type="NCBI Taxonomy" id="330153"/>
    <lineage>
        <taxon>Eukaryota</taxon>
        <taxon>Sar</taxon>
        <taxon>Alveolata</taxon>
        <taxon>Perkinsozoa</taxon>
        <taxon>Perkinsea</taxon>
        <taxon>Perkinsida</taxon>
        <taxon>Perkinsidae</taxon>
        <taxon>Perkinsus</taxon>
    </lineage>
</organism>
<dbReference type="Gene3D" id="3.30.470.30">
    <property type="entry name" value="DNA ligase/mRNA capping enzyme"/>
    <property type="match status" value="1"/>
</dbReference>
<dbReference type="PANTHER" id="PTHR12143">
    <property type="entry name" value="PEPTIDE N-GLYCANASE PNGASE -RELATED"/>
    <property type="match status" value="1"/>
</dbReference>
<evidence type="ECO:0000313" key="6">
    <source>
        <dbReference type="Proteomes" id="UP000591131"/>
    </source>
</evidence>
<dbReference type="SUPFAM" id="SSF56091">
    <property type="entry name" value="DNA ligase/mRNA capping enzyme, catalytic domain"/>
    <property type="match status" value="1"/>
</dbReference>
<dbReference type="InterPro" id="IPR041371">
    <property type="entry name" value="GH92_N"/>
</dbReference>
<dbReference type="CDD" id="cd09232">
    <property type="entry name" value="Snurportin-1_C"/>
    <property type="match status" value="1"/>
</dbReference>
<dbReference type="Gene3D" id="2.70.98.10">
    <property type="match status" value="1"/>
</dbReference>
<evidence type="ECO:0000313" key="5">
    <source>
        <dbReference type="EMBL" id="KAF4667335.1"/>
    </source>
</evidence>
<dbReference type="Gene3D" id="1.20.1610.10">
    <property type="entry name" value="alpha-1,2-mannosidases domains"/>
    <property type="match status" value="1"/>
</dbReference>
<feature type="compositionally biased region" description="Acidic residues" evidence="1">
    <location>
        <begin position="82"/>
        <end position="100"/>
    </location>
</feature>
<feature type="domain" description="Snurportin-1 m3G cap-binding" evidence="4">
    <location>
        <begin position="125"/>
        <end position="238"/>
    </location>
</feature>
<sequence>MEKPIAAEGSPSTAASAPTGSDEPIGSHRVFKPRGETQLERRRKALKEQRARIREERLEELRQIAQVTEADDNEKIEVELPLAEEEVAEDHSGEDDAEMNEDQKADRKNVKQRRKVKRFRFWANQLMYPDWLVEVPGDLTTQWLVKLRPEGKHCLLIIHAGTATLRSKNGRYYWSYYVGPEFAGMGLTVLDVVYPDTTPGFRRAIFVMDVIIWNHSELTSADAECRQYWLKSRLEDMNSKRADLFGGDSSMLAMDASEDDDTMLPDLVYVPGNASCLLAVLTVYSIAFDATCETISELYNGEHEGIDYQPDSFVFMHKQGLYWQGLTPLVLCYRDKHLSRFYIDTPDEAGYSGDKKDSVMPVVLQVWKPSRRPVASLTSSNEDKAATQQEPLYLRTWDKIVVAELPEDVRSSVKPKQLVRVQVSVVCGGHAVCMEKGTIKGLNAAELRGIQWNTLKSVPSSRLFPDSWSRILNQEHLRRRGENLVFGLFMAFSIHQLLISLTTVIVGVITSDDIFDNVNILAGTSNSYPLSTGGSMPVMSRPFGFNHWSVQTEPDSSQSRYFNPGSNSFYGVRCTHQPSVWIGDYGYFVVTALISSQGFDRSFEMMDFSPLYTIYKPYYFKSSTLVPSFQASAMGGVTIEMTPTNHAAYFRFSFPPKMNSRVLVRLMDGQADTPVTTDEGTFSTRTHVNSGGVPNNFTMFIHGVASSSVKVVNLGGSIALDYDNRKSPKRELIELRVATSFISEAQAMLNLAKELPADRSFDSVVKEGEDVWLKRLGYVKIDHSVQSDILDRLLEGWVNAYKEAGWLPTWASPGQRGSMVGTMGDVVLAWAIVANKSPHLADDMYAAIRKDAFTDGDGRYGRDALTEYSRKGYIPVGSTSEVVSRTLNYALADDAIAHAAEKLGHSSDAHELSQRAHKAIEQTFNVETKLFEARDNDGFVKGVSPASWSDEYFTEASGWQYRFYAPFDVDFLVAKYGGKADFCSHVKNHFTAQEAPIFITDRRGVFHEETELSLLSEGFGQYGQNNQPSHHVLGVALAAGCFEHADKYMRKVLRELYTPNGWPGDEDNGEMSAWFMLNALGLYMIDFGKDEVLLFSPMVKGGYEISLPGVDKPLSVHNNGSYDHAYVCQVRWFPEDAPDGQNKSPDSSLRHKHANAAHLPSAVALRAFGKGVHGDLMGKPGPPVDQATTGSLPSRRVPRSALTNGGRLDFITSSKPCQ</sequence>
<dbReference type="Pfam" id="PF07971">
    <property type="entry name" value="Glyco_hydro_92"/>
    <property type="match status" value="1"/>
</dbReference>
<evidence type="ECO:0000259" key="4">
    <source>
        <dbReference type="Pfam" id="PF21974"/>
    </source>
</evidence>
<feature type="region of interest" description="Disordered" evidence="1">
    <location>
        <begin position="1"/>
        <end position="48"/>
    </location>
</feature>
<dbReference type="GO" id="GO:0030246">
    <property type="term" value="F:carbohydrate binding"/>
    <property type="evidence" value="ECO:0007669"/>
    <property type="project" value="InterPro"/>
</dbReference>
<keyword evidence="6" id="KW-1185">Reference proteome</keyword>
<feature type="region of interest" description="Disordered" evidence="1">
    <location>
        <begin position="1175"/>
        <end position="1208"/>
    </location>
</feature>
<name>A0A7J6M791_PERCH</name>
<dbReference type="EMBL" id="JAAPAO010000213">
    <property type="protein sequence ID" value="KAF4667335.1"/>
    <property type="molecule type" value="Genomic_DNA"/>
</dbReference>
<gene>
    <name evidence="5" type="ORF">FOL47_003621</name>
</gene>
<dbReference type="InterPro" id="IPR050883">
    <property type="entry name" value="PNGase"/>
</dbReference>
<dbReference type="GO" id="GO:0005975">
    <property type="term" value="P:carbohydrate metabolic process"/>
    <property type="evidence" value="ECO:0007669"/>
    <property type="project" value="InterPro"/>
</dbReference>
<protein>
    <submittedName>
        <fullName evidence="5">Uncharacterized protein</fullName>
    </submittedName>
</protein>
<feature type="region of interest" description="Disordered" evidence="1">
    <location>
        <begin position="82"/>
        <end position="109"/>
    </location>
</feature>
<feature type="domain" description="Glycosyl hydrolase family 92 N-terminal" evidence="3">
    <location>
        <begin position="518"/>
        <end position="715"/>
    </location>
</feature>
<dbReference type="SUPFAM" id="SSF48208">
    <property type="entry name" value="Six-hairpin glycosidases"/>
    <property type="match status" value="1"/>
</dbReference>
<dbReference type="Gene3D" id="1.20.1050.60">
    <property type="entry name" value="alpha-1,2-mannosidase"/>
    <property type="match status" value="1"/>
</dbReference>
<evidence type="ECO:0000256" key="1">
    <source>
        <dbReference type="SAM" id="MobiDB-lite"/>
    </source>
</evidence>
<dbReference type="Pfam" id="PF17678">
    <property type="entry name" value="Glyco_hydro_92N"/>
    <property type="match status" value="1"/>
</dbReference>
<accession>A0A7J6M791</accession>